<keyword evidence="12" id="KW-1185">Reference proteome</keyword>
<evidence type="ECO:0000256" key="5">
    <source>
        <dbReference type="ARBA" id="ARBA00023015"/>
    </source>
</evidence>
<dbReference type="FunFam" id="1.10.8.60:FF:000120">
    <property type="entry name" value="Sigma-54-dependent Fis family transcriptional regulator"/>
    <property type="match status" value="1"/>
</dbReference>
<keyword evidence="5" id="KW-0805">Transcription regulation</keyword>
<dbReference type="SUPFAM" id="SSF52540">
    <property type="entry name" value="P-loop containing nucleoside triphosphate hydrolases"/>
    <property type="match status" value="1"/>
</dbReference>
<dbReference type="InterPro" id="IPR058031">
    <property type="entry name" value="AAA_lid_NorR"/>
</dbReference>
<evidence type="ECO:0000256" key="3">
    <source>
        <dbReference type="ARBA" id="ARBA00022840"/>
    </source>
</evidence>
<keyword evidence="1 8" id="KW-0597">Phosphoprotein</keyword>
<evidence type="ECO:0000256" key="4">
    <source>
        <dbReference type="ARBA" id="ARBA00023012"/>
    </source>
</evidence>
<dbReference type="InterPro" id="IPR003593">
    <property type="entry name" value="AAA+_ATPase"/>
</dbReference>
<dbReference type="GO" id="GO:0005524">
    <property type="term" value="F:ATP binding"/>
    <property type="evidence" value="ECO:0007669"/>
    <property type="project" value="UniProtKB-KW"/>
</dbReference>
<dbReference type="PROSITE" id="PS50110">
    <property type="entry name" value="RESPONSE_REGULATORY"/>
    <property type="match status" value="1"/>
</dbReference>
<feature type="modified residue" description="4-aspartylphosphate" evidence="8">
    <location>
        <position position="54"/>
    </location>
</feature>
<dbReference type="Gene3D" id="3.40.50.2300">
    <property type="match status" value="1"/>
</dbReference>
<dbReference type="InterPro" id="IPR009057">
    <property type="entry name" value="Homeodomain-like_sf"/>
</dbReference>
<dbReference type="SMART" id="SM00448">
    <property type="entry name" value="REC"/>
    <property type="match status" value="1"/>
</dbReference>
<dbReference type="Gene3D" id="1.10.8.60">
    <property type="match status" value="1"/>
</dbReference>
<dbReference type="InterPro" id="IPR002078">
    <property type="entry name" value="Sigma_54_int"/>
</dbReference>
<evidence type="ECO:0000256" key="1">
    <source>
        <dbReference type="ARBA" id="ARBA00022553"/>
    </source>
</evidence>
<dbReference type="Pfam" id="PF00072">
    <property type="entry name" value="Response_reg"/>
    <property type="match status" value="1"/>
</dbReference>
<dbReference type="InterPro" id="IPR025944">
    <property type="entry name" value="Sigma_54_int_dom_CS"/>
</dbReference>
<dbReference type="Pfam" id="PF00158">
    <property type="entry name" value="Sigma54_activat"/>
    <property type="match status" value="1"/>
</dbReference>
<dbReference type="FunFam" id="1.10.10.60:FF:000343">
    <property type="entry name" value="Sigma-54-dependent Fis family transcriptional regulator"/>
    <property type="match status" value="1"/>
</dbReference>
<dbReference type="EMBL" id="SMGD01000007">
    <property type="protein sequence ID" value="TCK60354.1"/>
    <property type="molecule type" value="Genomic_DNA"/>
</dbReference>
<dbReference type="PANTHER" id="PTHR32071:SF117">
    <property type="entry name" value="PTS-DEPENDENT DIHYDROXYACETONE KINASE OPERON REGULATORY PROTEIN-RELATED"/>
    <property type="match status" value="1"/>
</dbReference>
<keyword evidence="7" id="KW-0804">Transcription</keyword>
<accession>A0A4R1K7W9</accession>
<dbReference type="SUPFAM" id="SSF46689">
    <property type="entry name" value="Homeodomain-like"/>
    <property type="match status" value="1"/>
</dbReference>
<dbReference type="GO" id="GO:0006355">
    <property type="term" value="P:regulation of DNA-templated transcription"/>
    <property type="evidence" value="ECO:0007669"/>
    <property type="project" value="InterPro"/>
</dbReference>
<evidence type="ECO:0000256" key="7">
    <source>
        <dbReference type="ARBA" id="ARBA00023163"/>
    </source>
</evidence>
<evidence type="ECO:0000256" key="8">
    <source>
        <dbReference type="PROSITE-ProRule" id="PRU00169"/>
    </source>
</evidence>
<proteinExistence type="predicted"/>
<dbReference type="Gene3D" id="3.40.50.300">
    <property type="entry name" value="P-loop containing nucleotide triphosphate hydrolases"/>
    <property type="match status" value="1"/>
</dbReference>
<keyword evidence="6 11" id="KW-0238">DNA-binding</keyword>
<dbReference type="RefSeq" id="WP_131911438.1">
    <property type="nucleotide sequence ID" value="NZ_OU594967.1"/>
</dbReference>
<dbReference type="Gene3D" id="1.10.10.60">
    <property type="entry name" value="Homeodomain-like"/>
    <property type="match status" value="1"/>
</dbReference>
<sequence>MNKPRVLLTEDSASLAVMYRAYLRDELIDLEHVDSGAKTLDYLERQWPDVLLLDLMLPDMDGMDILQQIYEQGLNCSVVIITAHGSVDKAVDAMRFGASDFLSKPFDAKRLKVTLANILKMRRLNQLVHGAHDHNRESYFDFVGNSVAMQRVYRVIESAANSKATIFITGESGTGKELCASAVHQASGRKDAPFIALNCAAIPKELMESEIFGHLKGAFTGAVSDRKGAARLANSGTLFLDEVCEMDLELQSKLLRFIQTGSFQPVGSSQTEKVDVRFICATNRDPLEEVRQGRFREDLYYRLHVIPISLPPLRERDDDVLLIAEYLLARVSEEEGRHFRGFDKKAQQTLRNYDWPGNVRQLENVIRNTVVLNEGEWVSRAMLPSPLNDLQLMPNAFKPPVQAVEVTQIDPLWKQERRAIEQAIEFCNGNIPKAASLLEVSPSTLYRKLQSWENQV</sequence>
<evidence type="ECO:0000256" key="6">
    <source>
        <dbReference type="ARBA" id="ARBA00023125"/>
    </source>
</evidence>
<feature type="domain" description="Response regulatory" evidence="10">
    <location>
        <begin position="5"/>
        <end position="119"/>
    </location>
</feature>
<dbReference type="InterPro" id="IPR011006">
    <property type="entry name" value="CheY-like_superfamily"/>
</dbReference>
<evidence type="ECO:0000256" key="2">
    <source>
        <dbReference type="ARBA" id="ARBA00022741"/>
    </source>
</evidence>
<organism evidence="11 12">
    <name type="scientific">Celerinatantimonas diazotrophica</name>
    <dbReference type="NCBI Taxonomy" id="412034"/>
    <lineage>
        <taxon>Bacteria</taxon>
        <taxon>Pseudomonadati</taxon>
        <taxon>Pseudomonadota</taxon>
        <taxon>Gammaproteobacteria</taxon>
        <taxon>Celerinatantimonadaceae</taxon>
        <taxon>Celerinatantimonas</taxon>
    </lineage>
</organism>
<reference evidence="11 12" key="1">
    <citation type="submission" date="2019-03" db="EMBL/GenBank/DDBJ databases">
        <title>Genomic Encyclopedia of Type Strains, Phase IV (KMG-IV): sequencing the most valuable type-strain genomes for metagenomic binning, comparative biology and taxonomic classification.</title>
        <authorList>
            <person name="Goeker M."/>
        </authorList>
    </citation>
    <scope>NUCLEOTIDE SEQUENCE [LARGE SCALE GENOMIC DNA]</scope>
    <source>
        <strain evidence="11 12">DSM 18577</strain>
    </source>
</reference>
<evidence type="ECO:0000259" key="9">
    <source>
        <dbReference type="PROSITE" id="PS50045"/>
    </source>
</evidence>
<dbReference type="InterPro" id="IPR001789">
    <property type="entry name" value="Sig_transdc_resp-reg_receiver"/>
</dbReference>
<gene>
    <name evidence="11" type="ORF">EV690_0584</name>
</gene>
<dbReference type="Pfam" id="PF02954">
    <property type="entry name" value="HTH_8"/>
    <property type="match status" value="1"/>
</dbReference>
<dbReference type="Proteomes" id="UP000295565">
    <property type="component" value="Unassembled WGS sequence"/>
</dbReference>
<dbReference type="SUPFAM" id="SSF52172">
    <property type="entry name" value="CheY-like"/>
    <property type="match status" value="1"/>
</dbReference>
<name>A0A4R1K7W9_9GAMM</name>
<evidence type="ECO:0000313" key="11">
    <source>
        <dbReference type="EMBL" id="TCK60354.1"/>
    </source>
</evidence>
<dbReference type="PROSITE" id="PS50045">
    <property type="entry name" value="SIGMA54_INTERACT_4"/>
    <property type="match status" value="1"/>
</dbReference>
<comment type="caution">
    <text evidence="11">The sequence shown here is derived from an EMBL/GenBank/DDBJ whole genome shotgun (WGS) entry which is preliminary data.</text>
</comment>
<keyword evidence="3" id="KW-0067">ATP-binding</keyword>
<dbReference type="SMART" id="SM00382">
    <property type="entry name" value="AAA"/>
    <property type="match status" value="1"/>
</dbReference>
<evidence type="ECO:0000259" key="10">
    <source>
        <dbReference type="PROSITE" id="PS50110"/>
    </source>
</evidence>
<dbReference type="CDD" id="cd00009">
    <property type="entry name" value="AAA"/>
    <property type="match status" value="1"/>
</dbReference>
<dbReference type="GO" id="GO:0000160">
    <property type="term" value="P:phosphorelay signal transduction system"/>
    <property type="evidence" value="ECO:0007669"/>
    <property type="project" value="UniProtKB-KW"/>
</dbReference>
<evidence type="ECO:0000313" key="12">
    <source>
        <dbReference type="Proteomes" id="UP000295565"/>
    </source>
</evidence>
<keyword evidence="2" id="KW-0547">Nucleotide-binding</keyword>
<dbReference type="FunFam" id="3.40.50.300:FF:000006">
    <property type="entry name" value="DNA-binding transcriptional regulator NtrC"/>
    <property type="match status" value="1"/>
</dbReference>
<protein>
    <submittedName>
        <fullName evidence="11">DNA-binding NtrC family response regulator</fullName>
    </submittedName>
</protein>
<dbReference type="OrthoDB" id="9804019at2"/>
<dbReference type="GO" id="GO:0043565">
    <property type="term" value="F:sequence-specific DNA binding"/>
    <property type="evidence" value="ECO:0007669"/>
    <property type="project" value="InterPro"/>
</dbReference>
<feature type="domain" description="Sigma-54 factor interaction" evidence="9">
    <location>
        <begin position="142"/>
        <end position="371"/>
    </location>
</feature>
<dbReference type="AlphaFoldDB" id="A0A4R1K7W9"/>
<keyword evidence="4" id="KW-0902">Two-component regulatory system</keyword>
<dbReference type="PROSITE" id="PS00688">
    <property type="entry name" value="SIGMA54_INTERACT_3"/>
    <property type="match status" value="1"/>
</dbReference>
<dbReference type="PANTHER" id="PTHR32071">
    <property type="entry name" value="TRANSCRIPTIONAL REGULATORY PROTEIN"/>
    <property type="match status" value="1"/>
</dbReference>
<dbReference type="InterPro" id="IPR002197">
    <property type="entry name" value="HTH_Fis"/>
</dbReference>
<dbReference type="InterPro" id="IPR027417">
    <property type="entry name" value="P-loop_NTPase"/>
</dbReference>
<dbReference type="Pfam" id="PF25601">
    <property type="entry name" value="AAA_lid_14"/>
    <property type="match status" value="1"/>
</dbReference>